<evidence type="ECO:0000256" key="1">
    <source>
        <dbReference type="RuleBase" id="RU365029"/>
    </source>
</evidence>
<dbReference type="InterPro" id="IPR023211">
    <property type="entry name" value="DNA_pol_palm_dom_sf"/>
</dbReference>
<keyword evidence="1" id="KW-0808">Transferase</keyword>
<comment type="function">
    <text evidence="1">DNA polymerase II participates in chromosomal DNA replication.</text>
</comment>
<comment type="caution">
    <text evidence="2">The sequence shown here is derived from an EMBL/GenBank/DDBJ whole genome shotgun (WGS) entry which is preliminary data.</text>
</comment>
<dbReference type="Gene3D" id="3.90.1600.10">
    <property type="entry name" value="Palm domain of DNA polymerase"/>
    <property type="match status" value="1"/>
</dbReference>
<dbReference type="GO" id="GO:0045004">
    <property type="term" value="P:DNA replication proofreading"/>
    <property type="evidence" value="ECO:0007669"/>
    <property type="project" value="TreeGrafter"/>
</dbReference>
<dbReference type="GO" id="GO:0006297">
    <property type="term" value="P:nucleotide-excision repair, DNA gap filling"/>
    <property type="evidence" value="ECO:0007669"/>
    <property type="project" value="TreeGrafter"/>
</dbReference>
<dbReference type="PANTHER" id="PTHR10670">
    <property type="entry name" value="DNA POLYMERASE EPSILON CATALYTIC SUBUNIT A"/>
    <property type="match status" value="1"/>
</dbReference>
<dbReference type="EC" id="2.7.7.7" evidence="1"/>
<dbReference type="PANTHER" id="PTHR10670:SF0">
    <property type="entry name" value="DNA POLYMERASE EPSILON CATALYTIC SUBUNIT A"/>
    <property type="match status" value="1"/>
</dbReference>
<comment type="catalytic activity">
    <reaction evidence="1">
        <text>DNA(n) + a 2'-deoxyribonucleoside 5'-triphosphate = DNA(n+1) + diphosphate</text>
        <dbReference type="Rhea" id="RHEA:22508"/>
        <dbReference type="Rhea" id="RHEA-COMP:17339"/>
        <dbReference type="Rhea" id="RHEA-COMP:17340"/>
        <dbReference type="ChEBI" id="CHEBI:33019"/>
        <dbReference type="ChEBI" id="CHEBI:61560"/>
        <dbReference type="ChEBI" id="CHEBI:173112"/>
        <dbReference type="EC" id="2.7.7.7"/>
    </reaction>
</comment>
<keyword evidence="1" id="KW-0539">Nucleus</keyword>
<keyword evidence="1" id="KW-0411">Iron-sulfur</keyword>
<evidence type="ECO:0000313" key="2">
    <source>
        <dbReference type="EMBL" id="KAL0418310.1"/>
    </source>
</evidence>
<comment type="cofactor">
    <cofactor evidence="1">
        <name>[4Fe-4S] cluster</name>
        <dbReference type="ChEBI" id="CHEBI:49883"/>
    </cofactor>
</comment>
<comment type="similarity">
    <text evidence="1">Belongs to the DNA polymerase type-B family.</text>
</comment>
<dbReference type="GO" id="GO:0008310">
    <property type="term" value="F:single-stranded DNA 3'-5' DNA exonuclease activity"/>
    <property type="evidence" value="ECO:0007669"/>
    <property type="project" value="TreeGrafter"/>
</dbReference>
<dbReference type="GO" id="GO:0006272">
    <property type="term" value="P:leading strand elongation"/>
    <property type="evidence" value="ECO:0007669"/>
    <property type="project" value="TreeGrafter"/>
</dbReference>
<dbReference type="GO" id="GO:0008622">
    <property type="term" value="C:epsilon DNA polymerase complex"/>
    <property type="evidence" value="ECO:0007669"/>
    <property type="project" value="InterPro"/>
</dbReference>
<dbReference type="GO" id="GO:0006287">
    <property type="term" value="P:base-excision repair, gap-filling"/>
    <property type="evidence" value="ECO:0007669"/>
    <property type="project" value="TreeGrafter"/>
</dbReference>
<keyword evidence="1" id="KW-0235">DNA replication</keyword>
<dbReference type="GO" id="GO:0000278">
    <property type="term" value="P:mitotic cell cycle"/>
    <property type="evidence" value="ECO:0007669"/>
    <property type="project" value="TreeGrafter"/>
</dbReference>
<dbReference type="GO" id="GO:0003677">
    <property type="term" value="F:DNA binding"/>
    <property type="evidence" value="ECO:0007669"/>
    <property type="project" value="UniProtKB-KW"/>
</dbReference>
<accession>A0AAW2UN46</accession>
<dbReference type="InterPro" id="IPR029703">
    <property type="entry name" value="POL2"/>
</dbReference>
<proteinExistence type="inferred from homology"/>
<dbReference type="EMBL" id="JACGWJ010000005">
    <property type="protein sequence ID" value="KAL0418310.1"/>
    <property type="molecule type" value="Genomic_DNA"/>
</dbReference>
<dbReference type="AlphaFoldDB" id="A0AAW2UN46"/>
<comment type="subcellular location">
    <subcellularLocation>
        <location evidence="1">Nucleus</location>
    </subcellularLocation>
</comment>
<dbReference type="InterPro" id="IPR043502">
    <property type="entry name" value="DNA/RNA_pol_sf"/>
</dbReference>
<dbReference type="GO" id="GO:0003887">
    <property type="term" value="F:DNA-directed DNA polymerase activity"/>
    <property type="evidence" value="ECO:0007669"/>
    <property type="project" value="UniProtKB-KW"/>
</dbReference>
<organism evidence="2">
    <name type="scientific">Sesamum radiatum</name>
    <name type="common">Black benniseed</name>
    <dbReference type="NCBI Taxonomy" id="300843"/>
    <lineage>
        <taxon>Eukaryota</taxon>
        <taxon>Viridiplantae</taxon>
        <taxon>Streptophyta</taxon>
        <taxon>Embryophyta</taxon>
        <taxon>Tracheophyta</taxon>
        <taxon>Spermatophyta</taxon>
        <taxon>Magnoliopsida</taxon>
        <taxon>eudicotyledons</taxon>
        <taxon>Gunneridae</taxon>
        <taxon>Pentapetalae</taxon>
        <taxon>asterids</taxon>
        <taxon>lamiids</taxon>
        <taxon>Lamiales</taxon>
        <taxon>Pedaliaceae</taxon>
        <taxon>Sesamum</taxon>
    </lineage>
</organism>
<keyword evidence="1" id="KW-0548">Nucleotidyltransferase</keyword>
<gene>
    <name evidence="2" type="ORF">Sradi_1244500</name>
</gene>
<keyword evidence="1" id="KW-0408">Iron</keyword>
<protein>
    <recommendedName>
        <fullName evidence="1">DNA polymerase epsilon catalytic subunit</fullName>
        <ecNumber evidence="1">2.7.7.7</ecNumber>
    </recommendedName>
</protein>
<dbReference type="SUPFAM" id="SSF56672">
    <property type="entry name" value="DNA/RNA polymerases"/>
    <property type="match status" value="1"/>
</dbReference>
<name>A0AAW2UN46_SESRA</name>
<keyword evidence="1" id="KW-0238">DNA-binding</keyword>
<keyword evidence="1" id="KW-0863">Zinc-finger</keyword>
<reference evidence="2" key="2">
    <citation type="journal article" date="2024" name="Plant">
        <title>Genomic evolution and insights into agronomic trait innovations of Sesamum species.</title>
        <authorList>
            <person name="Miao H."/>
            <person name="Wang L."/>
            <person name="Qu L."/>
            <person name="Liu H."/>
            <person name="Sun Y."/>
            <person name="Le M."/>
            <person name="Wang Q."/>
            <person name="Wei S."/>
            <person name="Zheng Y."/>
            <person name="Lin W."/>
            <person name="Duan Y."/>
            <person name="Cao H."/>
            <person name="Xiong S."/>
            <person name="Wang X."/>
            <person name="Wei L."/>
            <person name="Li C."/>
            <person name="Ma Q."/>
            <person name="Ju M."/>
            <person name="Zhao R."/>
            <person name="Li G."/>
            <person name="Mu C."/>
            <person name="Tian Q."/>
            <person name="Mei H."/>
            <person name="Zhang T."/>
            <person name="Gao T."/>
            <person name="Zhang H."/>
        </authorList>
    </citation>
    <scope>NUCLEOTIDE SEQUENCE</scope>
    <source>
        <strain evidence="2">G02</strain>
    </source>
</reference>
<feature type="non-terminal residue" evidence="2">
    <location>
        <position position="1"/>
    </location>
</feature>
<sequence>RQIESELVIGMNGAISNSFLDLPKADQQLKLKERLKKYCQKAYKRVLDKPVTELREAGICMRENPFYVDTVRRGARWYSMEMAGVVTYTGAKIIQNARLLVERIGRPLELDTDGICVCAARVIPRELHI</sequence>
<reference evidence="2" key="1">
    <citation type="submission" date="2020-06" db="EMBL/GenBank/DDBJ databases">
        <authorList>
            <person name="Li T."/>
            <person name="Hu X."/>
            <person name="Zhang T."/>
            <person name="Song X."/>
            <person name="Zhang H."/>
            <person name="Dai N."/>
            <person name="Sheng W."/>
            <person name="Hou X."/>
            <person name="Wei L."/>
        </authorList>
    </citation>
    <scope>NUCLEOTIDE SEQUENCE</scope>
    <source>
        <strain evidence="2">G02</strain>
        <tissue evidence="2">Leaf</tissue>
    </source>
</reference>
<keyword evidence="1" id="KW-0004">4Fe-4S</keyword>
<dbReference type="GO" id="GO:0008270">
    <property type="term" value="F:zinc ion binding"/>
    <property type="evidence" value="ECO:0007669"/>
    <property type="project" value="UniProtKB-KW"/>
</dbReference>
<dbReference type="GO" id="GO:0051539">
    <property type="term" value="F:4 iron, 4 sulfur cluster binding"/>
    <property type="evidence" value="ECO:0007669"/>
    <property type="project" value="UniProtKB-KW"/>
</dbReference>
<keyword evidence="1" id="KW-0479">Metal-binding</keyword>
<keyword evidence="1" id="KW-0862">Zinc</keyword>
<keyword evidence="1" id="KW-0239">DNA-directed DNA polymerase</keyword>